<evidence type="ECO:0000313" key="10">
    <source>
        <dbReference type="Proteomes" id="UP000091820"/>
    </source>
</evidence>
<sequence>MTSCKQFLVFSLAIISFVYTFYVLGHLIHFLSAPRKTSKIYVWVFNLLDNQSRLETAYGPIVFNTLYLILFICQHSFMKSKYIKILMHNIGLASAERAIYSLASSLCLHYLIKNWSSAPSIVLWQIDVDSNEFMWWSFITLHSLLWIIIGGGSMIMDLPDILGIKQAYYDIKNYAEPLAYKSFELRVLYDHIRHPSFSGLTLILWFTNLMTLDRLLLAIMLTAYMRFAWSTDRNDLEYQKYQLQRKKEELKQSMKYL</sequence>
<proteinExistence type="inferred from homology"/>
<evidence type="ECO:0000256" key="3">
    <source>
        <dbReference type="ARBA" id="ARBA00022692"/>
    </source>
</evidence>
<keyword evidence="3 8" id="KW-0812">Transmembrane</keyword>
<dbReference type="AlphaFoldDB" id="A0A1A9WE92"/>
<evidence type="ECO:0000256" key="2">
    <source>
        <dbReference type="ARBA" id="ARBA00010631"/>
    </source>
</evidence>
<feature type="transmembrane region" description="Helical" evidence="8">
    <location>
        <begin position="57"/>
        <end position="77"/>
    </location>
</feature>
<dbReference type="PANTHER" id="PTHR31040:SF1">
    <property type="entry name" value="NURIM"/>
    <property type="match status" value="1"/>
</dbReference>
<keyword evidence="5 8" id="KW-0472">Membrane</keyword>
<reference evidence="9" key="2">
    <citation type="submission" date="2020-05" db="UniProtKB">
        <authorList>
            <consortium name="EnsemblMetazoa"/>
        </authorList>
    </citation>
    <scope>IDENTIFICATION</scope>
    <source>
        <strain evidence="9">IAEA</strain>
    </source>
</reference>
<name>A0A1A9WE92_9MUSC</name>
<dbReference type="VEuPathDB" id="VectorBase:GBRI016315"/>
<dbReference type="Proteomes" id="UP000091820">
    <property type="component" value="Unassembled WGS sequence"/>
</dbReference>
<evidence type="ECO:0000256" key="7">
    <source>
        <dbReference type="ARBA" id="ARBA00032957"/>
    </source>
</evidence>
<evidence type="ECO:0000256" key="6">
    <source>
        <dbReference type="ARBA" id="ARBA00031700"/>
    </source>
</evidence>
<organism evidence="9 10">
    <name type="scientific">Glossina brevipalpis</name>
    <dbReference type="NCBI Taxonomy" id="37001"/>
    <lineage>
        <taxon>Eukaryota</taxon>
        <taxon>Metazoa</taxon>
        <taxon>Ecdysozoa</taxon>
        <taxon>Arthropoda</taxon>
        <taxon>Hexapoda</taxon>
        <taxon>Insecta</taxon>
        <taxon>Pterygota</taxon>
        <taxon>Neoptera</taxon>
        <taxon>Endopterygota</taxon>
        <taxon>Diptera</taxon>
        <taxon>Brachycera</taxon>
        <taxon>Muscomorpha</taxon>
        <taxon>Hippoboscoidea</taxon>
        <taxon>Glossinidae</taxon>
        <taxon>Glossina</taxon>
    </lineage>
</organism>
<dbReference type="InterPro" id="IPR033580">
    <property type="entry name" value="Nurim-like"/>
</dbReference>
<protein>
    <recommendedName>
        <fullName evidence="7">Nuclear envelope membrane protein</fullName>
    </recommendedName>
    <alternativeName>
        <fullName evidence="6">Nuclear rim protein</fullName>
    </alternativeName>
</protein>
<evidence type="ECO:0000313" key="9">
    <source>
        <dbReference type="EnsemblMetazoa" id="GBRI016315-PA"/>
    </source>
</evidence>
<accession>A0A1A9WE92</accession>
<feature type="transmembrane region" description="Helical" evidence="8">
    <location>
        <begin position="7"/>
        <end position="28"/>
    </location>
</feature>
<reference evidence="10" key="1">
    <citation type="submission" date="2014-03" db="EMBL/GenBank/DDBJ databases">
        <authorList>
            <person name="Aksoy S."/>
            <person name="Warren W."/>
            <person name="Wilson R.K."/>
        </authorList>
    </citation>
    <scope>NUCLEOTIDE SEQUENCE [LARGE SCALE GENOMIC DNA]</scope>
    <source>
        <strain evidence="10">IAEA</strain>
    </source>
</reference>
<dbReference type="EnsemblMetazoa" id="GBRI016315-RA">
    <property type="protein sequence ID" value="GBRI016315-PA"/>
    <property type="gene ID" value="GBRI016315"/>
</dbReference>
<keyword evidence="10" id="KW-1185">Reference proteome</keyword>
<feature type="transmembrane region" description="Helical" evidence="8">
    <location>
        <begin position="202"/>
        <end position="225"/>
    </location>
</feature>
<evidence type="ECO:0000256" key="1">
    <source>
        <dbReference type="ARBA" id="ARBA00004473"/>
    </source>
</evidence>
<dbReference type="PANTHER" id="PTHR31040">
    <property type="entry name" value="NURIM"/>
    <property type="match status" value="1"/>
</dbReference>
<keyword evidence="4 8" id="KW-1133">Transmembrane helix</keyword>
<comment type="similarity">
    <text evidence="2">Belongs to the nurim family.</text>
</comment>
<comment type="subcellular location">
    <subcellularLocation>
        <location evidence="1">Nucleus inner membrane</location>
        <topology evidence="1">Multi-pass membrane protein</topology>
    </subcellularLocation>
</comment>
<feature type="transmembrane region" description="Helical" evidence="8">
    <location>
        <begin position="135"/>
        <end position="156"/>
    </location>
</feature>
<evidence type="ECO:0000256" key="4">
    <source>
        <dbReference type="ARBA" id="ARBA00022989"/>
    </source>
</evidence>
<dbReference type="GO" id="GO:0005637">
    <property type="term" value="C:nuclear inner membrane"/>
    <property type="evidence" value="ECO:0007669"/>
    <property type="project" value="UniProtKB-SubCell"/>
</dbReference>
<evidence type="ECO:0000256" key="8">
    <source>
        <dbReference type="SAM" id="Phobius"/>
    </source>
</evidence>
<evidence type="ECO:0000256" key="5">
    <source>
        <dbReference type="ARBA" id="ARBA00023136"/>
    </source>
</evidence>